<feature type="compositionally biased region" description="Basic and acidic residues" evidence="4">
    <location>
        <begin position="390"/>
        <end position="405"/>
    </location>
</feature>
<feature type="compositionally biased region" description="Polar residues" evidence="4">
    <location>
        <begin position="89"/>
        <end position="100"/>
    </location>
</feature>
<dbReference type="Proteomes" id="UP001141806">
    <property type="component" value="Unassembled WGS sequence"/>
</dbReference>
<name>A0A9Q0KMY0_9MAGN</name>
<keyword evidence="1" id="KW-0112">Calmodulin-binding</keyword>
<feature type="compositionally biased region" description="Basic and acidic residues" evidence="4">
    <location>
        <begin position="513"/>
        <end position="524"/>
    </location>
</feature>
<comment type="similarity">
    <text evidence="2">Belongs to the IQD family.</text>
</comment>
<dbReference type="Pfam" id="PF13178">
    <property type="entry name" value="DUF4005"/>
    <property type="match status" value="1"/>
</dbReference>
<keyword evidence="7" id="KW-1185">Reference proteome</keyword>
<dbReference type="InterPro" id="IPR025064">
    <property type="entry name" value="DUF4005"/>
</dbReference>
<reference evidence="6" key="1">
    <citation type="journal article" date="2023" name="Plant J.">
        <title>The genome of the king protea, Protea cynaroides.</title>
        <authorList>
            <person name="Chang J."/>
            <person name="Duong T.A."/>
            <person name="Schoeman C."/>
            <person name="Ma X."/>
            <person name="Roodt D."/>
            <person name="Barker N."/>
            <person name="Li Z."/>
            <person name="Van de Peer Y."/>
            <person name="Mizrachi E."/>
        </authorList>
    </citation>
    <scope>NUCLEOTIDE SEQUENCE</scope>
    <source>
        <tissue evidence="6">Young leaves</tissue>
    </source>
</reference>
<proteinExistence type="inferred from homology"/>
<sequence length="577" mass="63492">MGKSPGKWIKTLLFGKKASKSNLSKGREVLRTANENETLVAAKGPGVESAVDPPLPSQAIHNTTDGRGVNPALEKGVPSNLQGDEEVSPANQDPDTQGTSGPEAANDPERIRQEQAATKAQAAFRGYLARRAFRALKGIIRLQALIRGHLVRRQAFATLRCMQGIVRFQALVRGRRVRISETGLEVQSKCSVRKTLEAKHLEPVRMNLNRRTEKLLANSFAIKLLASMSTAMPLRLQYGPGEPNSPWNWLERWTSTCFWKPLPQAKKNADAKPKPRQGNIRSVENELGRAKRSVRKIPPANADNGSIHSTSESENPRRGPRKVTSHPVDSVQEHPQIELEKVKRSLRKVSSSIAESSDRVEAEIEKPKRVPRKGSSPAVADTSDQGVAESTEKIKKDTIVEAPKMPDVEATQITLTSNESVENITVTDHEGHVQALETSVQDENIPVANGELNSKEDHTINGNHKSIRRKASLPARQEYPENGLQNNPTLPSYMAATESVKAKLRAQGSPRLGQDEIERNDFTRRHSLPSSTNGKLNSLSPQAQRRVHGSGKGGVRDRSLLSSGDGNDKVVQAEWRR</sequence>
<dbReference type="EMBL" id="JAMYWD010000004">
    <property type="protein sequence ID" value="KAJ4973487.1"/>
    <property type="molecule type" value="Genomic_DNA"/>
</dbReference>
<evidence type="ECO:0000256" key="3">
    <source>
        <dbReference type="ARBA" id="ARBA00024378"/>
    </source>
</evidence>
<feature type="region of interest" description="Disordered" evidence="4">
    <location>
        <begin position="40"/>
        <end position="107"/>
    </location>
</feature>
<dbReference type="AlphaFoldDB" id="A0A9Q0KMY0"/>
<feature type="compositionally biased region" description="Basic and acidic residues" evidence="4">
    <location>
        <begin position="356"/>
        <end position="368"/>
    </location>
</feature>
<evidence type="ECO:0000256" key="4">
    <source>
        <dbReference type="SAM" id="MobiDB-lite"/>
    </source>
</evidence>
<feature type="compositionally biased region" description="Polar residues" evidence="4">
    <location>
        <begin position="528"/>
        <end position="543"/>
    </location>
</feature>
<protein>
    <recommendedName>
        <fullName evidence="5">DUF4005 domain-containing protein</fullName>
    </recommendedName>
</protein>
<comment type="caution">
    <text evidence="6">The sequence shown here is derived from an EMBL/GenBank/DDBJ whole genome shotgun (WGS) entry which is preliminary data.</text>
</comment>
<feature type="domain" description="DUF4005" evidence="5">
    <location>
        <begin position="473"/>
        <end position="552"/>
    </location>
</feature>
<dbReference type="InterPro" id="IPR000048">
    <property type="entry name" value="IQ_motif_EF-hand-BS"/>
</dbReference>
<dbReference type="PANTHER" id="PTHR32295">
    <property type="entry name" value="IQ-DOMAIN 5-RELATED"/>
    <property type="match status" value="1"/>
</dbReference>
<dbReference type="OrthoDB" id="1905649at2759"/>
<evidence type="ECO:0000259" key="5">
    <source>
        <dbReference type="Pfam" id="PF13178"/>
    </source>
</evidence>
<comment type="subunit">
    <text evidence="3">Binds to multiple calmodulin (CaM) in the presence of Ca(2+) and CaM-like proteins.</text>
</comment>
<evidence type="ECO:0000256" key="2">
    <source>
        <dbReference type="ARBA" id="ARBA00024341"/>
    </source>
</evidence>
<dbReference type="SMART" id="SM00015">
    <property type="entry name" value="IQ"/>
    <property type="match status" value="2"/>
</dbReference>
<evidence type="ECO:0000256" key="1">
    <source>
        <dbReference type="ARBA" id="ARBA00022860"/>
    </source>
</evidence>
<dbReference type="CDD" id="cd23767">
    <property type="entry name" value="IQCD"/>
    <property type="match status" value="1"/>
</dbReference>
<organism evidence="6 7">
    <name type="scientific">Protea cynaroides</name>
    <dbReference type="NCBI Taxonomy" id="273540"/>
    <lineage>
        <taxon>Eukaryota</taxon>
        <taxon>Viridiplantae</taxon>
        <taxon>Streptophyta</taxon>
        <taxon>Embryophyta</taxon>
        <taxon>Tracheophyta</taxon>
        <taxon>Spermatophyta</taxon>
        <taxon>Magnoliopsida</taxon>
        <taxon>Proteales</taxon>
        <taxon>Proteaceae</taxon>
        <taxon>Protea</taxon>
    </lineage>
</organism>
<feature type="region of interest" description="Disordered" evidence="4">
    <location>
        <begin position="504"/>
        <end position="577"/>
    </location>
</feature>
<dbReference type="Pfam" id="PF00612">
    <property type="entry name" value="IQ"/>
    <property type="match status" value="2"/>
</dbReference>
<evidence type="ECO:0000313" key="7">
    <source>
        <dbReference type="Proteomes" id="UP001141806"/>
    </source>
</evidence>
<dbReference type="PROSITE" id="PS50096">
    <property type="entry name" value="IQ"/>
    <property type="match status" value="2"/>
</dbReference>
<feature type="region of interest" description="Disordered" evidence="4">
    <location>
        <begin position="265"/>
        <end position="405"/>
    </location>
</feature>
<dbReference type="PANTHER" id="PTHR32295:SF281">
    <property type="entry name" value="PROTEIN IQ-DOMAIN 31"/>
    <property type="match status" value="1"/>
</dbReference>
<feature type="compositionally biased region" description="Polar residues" evidence="4">
    <location>
        <begin position="303"/>
        <end position="313"/>
    </location>
</feature>
<gene>
    <name evidence="6" type="ORF">NE237_006661</name>
</gene>
<evidence type="ECO:0000313" key="6">
    <source>
        <dbReference type="EMBL" id="KAJ4973487.1"/>
    </source>
</evidence>
<accession>A0A9Q0KMY0</accession>
<dbReference type="GO" id="GO:0005516">
    <property type="term" value="F:calmodulin binding"/>
    <property type="evidence" value="ECO:0007669"/>
    <property type="project" value="UniProtKB-KW"/>
</dbReference>
<feature type="compositionally biased region" description="Basic and acidic residues" evidence="4">
    <location>
        <begin position="331"/>
        <end position="343"/>
    </location>
</feature>